<evidence type="ECO:0000256" key="1">
    <source>
        <dbReference type="SAM" id="MobiDB-lite"/>
    </source>
</evidence>
<dbReference type="PANTHER" id="PTHR26312:SF132">
    <property type="entry name" value="OS01G0855200 PROTEIN"/>
    <property type="match status" value="1"/>
</dbReference>
<comment type="caution">
    <text evidence="2">The sequence shown here is derived from an EMBL/GenBank/DDBJ whole genome shotgun (WGS) entry which is preliminary data.</text>
</comment>
<proteinExistence type="predicted"/>
<feature type="compositionally biased region" description="Low complexity" evidence="1">
    <location>
        <begin position="66"/>
        <end position="78"/>
    </location>
</feature>
<keyword evidence="3" id="KW-1185">Reference proteome</keyword>
<feature type="compositionally biased region" description="Polar residues" evidence="1">
    <location>
        <begin position="27"/>
        <end position="36"/>
    </location>
</feature>
<evidence type="ECO:0000313" key="2">
    <source>
        <dbReference type="EMBL" id="KAG0587776.1"/>
    </source>
</evidence>
<organism evidence="2 3">
    <name type="scientific">Ceratodon purpureus</name>
    <name type="common">Fire moss</name>
    <name type="synonym">Dicranum purpureum</name>
    <dbReference type="NCBI Taxonomy" id="3225"/>
    <lineage>
        <taxon>Eukaryota</taxon>
        <taxon>Viridiplantae</taxon>
        <taxon>Streptophyta</taxon>
        <taxon>Embryophyta</taxon>
        <taxon>Bryophyta</taxon>
        <taxon>Bryophytina</taxon>
        <taxon>Bryopsida</taxon>
        <taxon>Dicranidae</taxon>
        <taxon>Pseudoditrichales</taxon>
        <taxon>Ditrichaceae</taxon>
        <taxon>Ceratodon</taxon>
    </lineage>
</organism>
<sequence length="611" mass="67238">MAASSLQAPLSLDVMCDEGRPMLRRQGSLTPGSSSPKVDWRATSPRVSGGKAGGGQTLRRAQSVGSALSDFLGSSSSRKSLEENSAMRRSGSRGCLDSLEASSNAKAMLEGIGGDDRWDRLEEDREWNFATLENTLRPGGMLHRDTFPSPQFLSQEPWQSVGNGSVMPGMESFPRPANARTQLKRASSTGQKMNQKKSIVMEQAQESFDSLKDRLESSLRMQPECSYAPPSTTLPPAAANAVVPSLVPLSTFRDVGVLGLAKDVGGLKLSTLPRTLKRRKNKERNVRSSSMSNAFSALVFIIKSMHGHALEMQEDHVMKLMMPMQRDMDLSFAWLFQQVFASTPEYMLSIMVLLAEFTVHSLGEDMALASAIAMKNAKANSPRAACLAKEGVSAGLRKELSRRHKAALGAKNEDVAETSHEYLLDELAKGASPSGREITPEEEKIMHALMVEAMKEMETNSGWVPPPVVDKEVVKKLVAPVQATLSPDKYSCFDRTELEYQHSIGSQPTNVMLLSNYAQFLYVVRHDHNRAEEYFHRAIRADPSDGEVLGRFATFLWLGRGDKETAERAFRAAAALDPTNPYHAGNYSHFLWHSEDSRYPKCTATCIVGSE</sequence>
<dbReference type="Gene3D" id="1.25.40.10">
    <property type="entry name" value="Tetratricopeptide repeat domain"/>
    <property type="match status" value="1"/>
</dbReference>
<name>A0A8T0IYE6_CERPU</name>
<dbReference type="EMBL" id="CM026422">
    <property type="protein sequence ID" value="KAG0587776.1"/>
    <property type="molecule type" value="Genomic_DNA"/>
</dbReference>
<evidence type="ECO:0000313" key="3">
    <source>
        <dbReference type="Proteomes" id="UP000822688"/>
    </source>
</evidence>
<protein>
    <submittedName>
        <fullName evidence="2">Uncharacterized protein</fullName>
    </submittedName>
</protein>
<dbReference type="InterPro" id="IPR011990">
    <property type="entry name" value="TPR-like_helical_dom_sf"/>
</dbReference>
<gene>
    <name evidence="2" type="ORF">KC19_2G190500</name>
</gene>
<feature type="region of interest" description="Disordered" evidence="1">
    <location>
        <begin position="17"/>
        <end position="97"/>
    </location>
</feature>
<dbReference type="Proteomes" id="UP000822688">
    <property type="component" value="Chromosome 2"/>
</dbReference>
<dbReference type="SUPFAM" id="SSF48452">
    <property type="entry name" value="TPR-like"/>
    <property type="match status" value="1"/>
</dbReference>
<dbReference type="PANTHER" id="PTHR26312">
    <property type="entry name" value="TETRATRICOPEPTIDE REPEAT PROTEIN 5"/>
    <property type="match status" value="1"/>
</dbReference>
<accession>A0A8T0IYE6</accession>
<reference evidence="2" key="1">
    <citation type="submission" date="2020-06" db="EMBL/GenBank/DDBJ databases">
        <title>WGS assembly of Ceratodon purpureus strain R40.</title>
        <authorList>
            <person name="Carey S.B."/>
            <person name="Jenkins J."/>
            <person name="Shu S."/>
            <person name="Lovell J.T."/>
            <person name="Sreedasyam A."/>
            <person name="Maumus F."/>
            <person name="Tiley G.P."/>
            <person name="Fernandez-Pozo N."/>
            <person name="Barry K."/>
            <person name="Chen C."/>
            <person name="Wang M."/>
            <person name="Lipzen A."/>
            <person name="Daum C."/>
            <person name="Saski C.A."/>
            <person name="Payton A.C."/>
            <person name="Mcbreen J.C."/>
            <person name="Conrad R.E."/>
            <person name="Kollar L.M."/>
            <person name="Olsson S."/>
            <person name="Huttunen S."/>
            <person name="Landis J.B."/>
            <person name="Wickett N.J."/>
            <person name="Johnson M.G."/>
            <person name="Rensing S.A."/>
            <person name="Grimwood J."/>
            <person name="Schmutz J."/>
            <person name="Mcdaniel S.F."/>
        </authorList>
    </citation>
    <scope>NUCLEOTIDE SEQUENCE</scope>
    <source>
        <strain evidence="2">R40</strain>
    </source>
</reference>
<dbReference type="AlphaFoldDB" id="A0A8T0IYE6"/>